<evidence type="ECO:0000259" key="1">
    <source>
        <dbReference type="Pfam" id="PF13340"/>
    </source>
</evidence>
<evidence type="ECO:0000313" key="3">
    <source>
        <dbReference type="EMBL" id="TWH20992.1"/>
    </source>
</evidence>
<name>A0A660CBX6_9PSEU</name>
<sequence length="135" mass="15252">MLLVVSRFQLLSDAQWALIEDLLPARTGKRGRPFSDARAMVEGIIYRYRCGIAWRDVPAVFGPWQTIWTWHRRMARDGTWDTVLQRLLAEADAAGLVEWSVSVDSTIARAHQHATTITRPTGGWVELHGSARRAA</sequence>
<accession>A0A660CBX6</accession>
<dbReference type="Pfam" id="PF13340">
    <property type="entry name" value="DUF4096"/>
    <property type="match status" value="1"/>
</dbReference>
<dbReference type="InterPro" id="IPR025161">
    <property type="entry name" value="IS402-like_dom"/>
</dbReference>
<dbReference type="EMBL" id="VLJV01000001">
    <property type="protein sequence ID" value="TWH20283.1"/>
    <property type="molecule type" value="Genomic_DNA"/>
</dbReference>
<dbReference type="AlphaFoldDB" id="A0A660CBX6"/>
<dbReference type="PANTHER" id="PTHR46637">
    <property type="entry name" value="TIS1421-TRANSPOSASE PROTEIN A"/>
    <property type="match status" value="1"/>
</dbReference>
<keyword evidence="4" id="KW-1185">Reference proteome</keyword>
<dbReference type="InterPro" id="IPR052909">
    <property type="entry name" value="Transposase_6_like"/>
</dbReference>
<protein>
    <submittedName>
        <fullName evidence="3">Putative transposase</fullName>
    </submittedName>
</protein>
<evidence type="ECO:0000313" key="2">
    <source>
        <dbReference type="EMBL" id="TWH20283.1"/>
    </source>
</evidence>
<feature type="domain" description="Insertion element IS402-like" evidence="1">
    <location>
        <begin position="11"/>
        <end position="83"/>
    </location>
</feature>
<reference evidence="3 4" key="1">
    <citation type="submission" date="2019-07" db="EMBL/GenBank/DDBJ databases">
        <title>R&amp;d 2014.</title>
        <authorList>
            <person name="Klenk H.-P."/>
        </authorList>
    </citation>
    <scope>NUCLEOTIDE SEQUENCE [LARGE SCALE GENOMIC DNA]</scope>
    <source>
        <strain evidence="3 4">DSM 43194</strain>
    </source>
</reference>
<gene>
    <name evidence="2" type="ORF">JD82_02125</name>
    <name evidence="3" type="ORF">JD82_02843</name>
</gene>
<comment type="caution">
    <text evidence="3">The sequence shown here is derived from an EMBL/GenBank/DDBJ whole genome shotgun (WGS) entry which is preliminary data.</text>
</comment>
<proteinExistence type="predicted"/>
<dbReference type="EMBL" id="VLJV01000001">
    <property type="protein sequence ID" value="TWH20992.1"/>
    <property type="molecule type" value="Genomic_DNA"/>
</dbReference>
<evidence type="ECO:0000313" key="4">
    <source>
        <dbReference type="Proteomes" id="UP000317303"/>
    </source>
</evidence>
<dbReference type="Proteomes" id="UP000317303">
    <property type="component" value="Unassembled WGS sequence"/>
</dbReference>
<organism evidence="3 4">
    <name type="scientific">Prauserella rugosa</name>
    <dbReference type="NCBI Taxonomy" id="43354"/>
    <lineage>
        <taxon>Bacteria</taxon>
        <taxon>Bacillati</taxon>
        <taxon>Actinomycetota</taxon>
        <taxon>Actinomycetes</taxon>
        <taxon>Pseudonocardiales</taxon>
        <taxon>Pseudonocardiaceae</taxon>
        <taxon>Prauserella</taxon>
    </lineage>
</organism>
<dbReference type="RefSeq" id="WP_425468439.1">
    <property type="nucleotide sequence ID" value="NZ_JOIJ01000059.1"/>
</dbReference>
<dbReference type="PANTHER" id="PTHR46637:SF1">
    <property type="entry name" value="BLL5188 PROTEIN"/>
    <property type="match status" value="1"/>
</dbReference>